<feature type="coiled-coil region" evidence="1">
    <location>
        <begin position="56"/>
        <end position="104"/>
    </location>
</feature>
<dbReference type="InterPro" id="IPR006668">
    <property type="entry name" value="Mg_transptr_MgtE_intracell_dom"/>
</dbReference>
<accession>A0A485M2B5</accession>
<name>A0A485M2B5_9ZZZZ</name>
<dbReference type="AlphaFoldDB" id="A0A485M2B5"/>
<dbReference type="Pfam" id="PF03448">
    <property type="entry name" value="MgtE_N"/>
    <property type="match status" value="1"/>
</dbReference>
<dbReference type="InterPro" id="IPR038076">
    <property type="entry name" value="MgtE_N_sf"/>
</dbReference>
<evidence type="ECO:0000259" key="2">
    <source>
        <dbReference type="Pfam" id="PF03448"/>
    </source>
</evidence>
<reference evidence="3" key="1">
    <citation type="submission" date="2019-03" db="EMBL/GenBank/DDBJ databases">
        <authorList>
            <person name="Hao L."/>
        </authorList>
    </citation>
    <scope>NUCLEOTIDE SEQUENCE</scope>
</reference>
<keyword evidence="1" id="KW-0175">Coiled coil</keyword>
<evidence type="ECO:0000256" key="1">
    <source>
        <dbReference type="SAM" id="Coils"/>
    </source>
</evidence>
<organism evidence="3">
    <name type="scientific">anaerobic digester metagenome</name>
    <dbReference type="NCBI Taxonomy" id="1263854"/>
    <lineage>
        <taxon>unclassified sequences</taxon>
        <taxon>metagenomes</taxon>
        <taxon>ecological metagenomes</taxon>
    </lineage>
</organism>
<dbReference type="EMBL" id="CAADRM010000114">
    <property type="protein sequence ID" value="VFU16017.1"/>
    <property type="molecule type" value="Genomic_DNA"/>
</dbReference>
<dbReference type="Gene3D" id="1.25.60.10">
    <property type="entry name" value="MgtE N-terminal domain-like"/>
    <property type="match status" value="1"/>
</dbReference>
<feature type="domain" description="Magnesium transporter MgtE intracellular" evidence="2">
    <location>
        <begin position="70"/>
        <end position="167"/>
    </location>
</feature>
<protein>
    <submittedName>
        <fullName evidence="3">MgtE intracellular N domain protein</fullName>
    </submittedName>
</protein>
<gene>
    <name evidence="3" type="ORF">SCFA_50004</name>
</gene>
<proteinExistence type="predicted"/>
<evidence type="ECO:0000313" key="3">
    <source>
        <dbReference type="EMBL" id="VFU16017.1"/>
    </source>
</evidence>
<dbReference type="SUPFAM" id="SSF158791">
    <property type="entry name" value="MgtE N-terminal domain-like"/>
    <property type="match status" value="1"/>
</dbReference>
<sequence>MNRKKILLAALLINLLFLGVYLCTYPISAAEDSQPPKEVLTGEHPMQDPQAQWEELRQREEDLALRQQELEKLEKQIDEKIKKLQKLEEDIKAEVAAYRQISDERIRHLVKIYSSMKPGAAAGLMNNLDTDVAVEVFLNMKGEVAGGILSYMDTTKAATITQRLMNYRNTRQTISGQP</sequence>